<dbReference type="AlphaFoldDB" id="A0A2N9ENI9"/>
<gene>
    <name evidence="1" type="ORF">FSB_LOCUS4274</name>
</gene>
<organism evidence="1">
    <name type="scientific">Fagus sylvatica</name>
    <name type="common">Beechnut</name>
    <dbReference type="NCBI Taxonomy" id="28930"/>
    <lineage>
        <taxon>Eukaryota</taxon>
        <taxon>Viridiplantae</taxon>
        <taxon>Streptophyta</taxon>
        <taxon>Embryophyta</taxon>
        <taxon>Tracheophyta</taxon>
        <taxon>Spermatophyta</taxon>
        <taxon>Magnoliopsida</taxon>
        <taxon>eudicotyledons</taxon>
        <taxon>Gunneridae</taxon>
        <taxon>Pentapetalae</taxon>
        <taxon>rosids</taxon>
        <taxon>fabids</taxon>
        <taxon>Fagales</taxon>
        <taxon>Fagaceae</taxon>
        <taxon>Fagus</taxon>
    </lineage>
</organism>
<evidence type="ECO:0000313" key="1">
    <source>
        <dbReference type="EMBL" id="SPC76392.1"/>
    </source>
</evidence>
<dbReference type="EMBL" id="OIVN01000217">
    <property type="protein sequence ID" value="SPC76392.1"/>
    <property type="molecule type" value="Genomic_DNA"/>
</dbReference>
<proteinExistence type="predicted"/>
<accession>A0A2N9ENI9</accession>
<name>A0A2N9ENI9_FAGSY</name>
<sequence>MVFSNHHRECCLGWCPSKRARDIALGQTERLVDAISNGFLSSWPSTTAICVRFGFVLLYLICNSSIEAFKHFLLECPPSGIEWCFSPWTIGFYLPNLLPLVDWAKLMLFLTSPLGCIFEDERHFSLLVAQGR</sequence>
<protein>
    <submittedName>
        <fullName evidence="1">Uncharacterized protein</fullName>
    </submittedName>
</protein>
<reference evidence="1" key="1">
    <citation type="submission" date="2018-02" db="EMBL/GenBank/DDBJ databases">
        <authorList>
            <person name="Cohen D.B."/>
            <person name="Kent A.D."/>
        </authorList>
    </citation>
    <scope>NUCLEOTIDE SEQUENCE</scope>
</reference>